<dbReference type="SUPFAM" id="SSF56176">
    <property type="entry name" value="FAD-binding/transporter-associated domain-like"/>
    <property type="match status" value="1"/>
</dbReference>
<dbReference type="EMBL" id="MSFO01000005">
    <property type="protein sequence ID" value="PLB48152.1"/>
    <property type="molecule type" value="Genomic_DNA"/>
</dbReference>
<dbReference type="Gene3D" id="3.30.465.10">
    <property type="match status" value="1"/>
</dbReference>
<evidence type="ECO:0000256" key="1">
    <source>
        <dbReference type="ARBA" id="ARBA00001974"/>
    </source>
</evidence>
<comment type="caution">
    <text evidence="12">The sequence shown here is derived from an EMBL/GenBank/DDBJ whole genome shotgun (WGS) entry which is preliminary data.</text>
</comment>
<evidence type="ECO:0000256" key="5">
    <source>
        <dbReference type="ARBA" id="ARBA00022630"/>
    </source>
</evidence>
<dbReference type="InterPro" id="IPR006094">
    <property type="entry name" value="Oxid_FAD_bind_N"/>
</dbReference>
<reference evidence="12 13" key="1">
    <citation type="submission" date="2016-12" db="EMBL/GenBank/DDBJ databases">
        <title>The genomes of Aspergillus section Nigri reveals drivers in fungal speciation.</title>
        <authorList>
            <consortium name="DOE Joint Genome Institute"/>
            <person name="Vesth T.C."/>
            <person name="Nybo J."/>
            <person name="Theobald S."/>
            <person name="Brandl J."/>
            <person name="Frisvad J.C."/>
            <person name="Nielsen K.F."/>
            <person name="Lyhne E.K."/>
            <person name="Kogle M.E."/>
            <person name="Kuo A."/>
            <person name="Riley R."/>
            <person name="Clum A."/>
            <person name="Nolan M."/>
            <person name="Lipzen A."/>
            <person name="Salamov A."/>
            <person name="Henrissat B."/>
            <person name="Wiebenga A."/>
            <person name="De Vries R.P."/>
            <person name="Grigoriev I.V."/>
            <person name="Mortensen U.H."/>
            <person name="Andersen M.R."/>
            <person name="Baker S.E."/>
        </authorList>
    </citation>
    <scope>NUCLEOTIDE SEQUENCE [LARGE SCALE GENOMIC DNA]</scope>
    <source>
        <strain evidence="12 13">IBT 23096</strain>
    </source>
</reference>
<dbReference type="RefSeq" id="XP_024703454.1">
    <property type="nucleotide sequence ID" value="XM_024842792.1"/>
</dbReference>
<dbReference type="GO" id="GO:0031966">
    <property type="term" value="C:mitochondrial membrane"/>
    <property type="evidence" value="ECO:0007669"/>
    <property type="project" value="UniProtKB-SubCell"/>
</dbReference>
<dbReference type="GO" id="GO:0071949">
    <property type="term" value="F:FAD binding"/>
    <property type="evidence" value="ECO:0007669"/>
    <property type="project" value="UniProtKB-UniRule"/>
</dbReference>
<comment type="subcellular location">
    <subcellularLocation>
        <location evidence="9">Mitochondrion membrane</location>
    </subcellularLocation>
</comment>
<dbReference type="Pfam" id="PF01565">
    <property type="entry name" value="FAD_binding_4"/>
    <property type="match status" value="1"/>
</dbReference>
<dbReference type="Proteomes" id="UP000234275">
    <property type="component" value="Unassembled WGS sequence"/>
</dbReference>
<name>A0A2I2G5K0_9EURO</name>
<proteinExistence type="inferred from homology"/>
<comment type="catalytic activity">
    <reaction evidence="9">
        <text>D-arabinono-1,4-lactone + O2 = dehydro-D-arabinono-1,4-lactone + H2O2 + H(+)</text>
        <dbReference type="Rhea" id="RHEA:23756"/>
        <dbReference type="ChEBI" id="CHEBI:15378"/>
        <dbReference type="ChEBI" id="CHEBI:15379"/>
        <dbReference type="ChEBI" id="CHEBI:16240"/>
        <dbReference type="ChEBI" id="CHEBI:16292"/>
        <dbReference type="ChEBI" id="CHEBI:58277"/>
        <dbReference type="EC" id="1.1.3.37"/>
    </reaction>
</comment>
<evidence type="ECO:0000256" key="10">
    <source>
        <dbReference type="SAM" id="MobiDB-lite"/>
    </source>
</evidence>
<sequence length="586" mass="66305">MSPNLDPAVLRELSRLDPAVPFRASSDHLHHTWAKTFFSRPELYLRPRSIAEIEKVVTLARRCRRRLVTSGSGHSPSDLTCTSAWLVNLDDFNRVLEVSQDTGLVTVEAGIRLRDLGAHLEKFGLCLSNLGSIDDQSIAGVITTGTHGSSLRHGLISECITSLTLMLANGQLVRCSATSNAALFRAALISLGALGIIVEITFKAEPTFKIAWRQTRRSLSSVLDEWSSGVWTSHEFVRVWWMPYLKSAIVWHADKTDQPLRAPPANFYGEWFGYHVYHNLLALSNYFPRILPWVEWLVFGLQYGFKAESVVTEAVEPARQGLLMNCLYSQFVNEWALPLEKGPEAITRLSAWLNGDMETAQIPLPVQGVWVHCPIEVRVSDTTHNRNPRPFLDPTCADGPTLYLNATLYRPYLRDPPCTERYYEAFEWLMREMGAKPHWAKNFKTTGPQELRELYGQDMDDWLDVRQEVDVDGMFLGEWHHRNLDLRPRGENESRAAEPAVLPLMEREKARRKADIHGAGDGMEWIGDKSWQAQSRNRDVPSSREKKEYVFPEGVSASSPTTTTSEESFDLLAVGEASMLLPDDRL</sequence>
<dbReference type="Gene3D" id="3.30.70.2520">
    <property type="match status" value="1"/>
</dbReference>
<dbReference type="PROSITE" id="PS00862">
    <property type="entry name" value="OX2_COVAL_FAD"/>
    <property type="match status" value="1"/>
</dbReference>
<evidence type="ECO:0000256" key="3">
    <source>
        <dbReference type="ARBA" id="ARBA00005466"/>
    </source>
</evidence>
<dbReference type="Pfam" id="PF04030">
    <property type="entry name" value="ALO"/>
    <property type="match status" value="1"/>
</dbReference>
<evidence type="ECO:0000256" key="2">
    <source>
        <dbReference type="ARBA" id="ARBA00005083"/>
    </source>
</evidence>
<dbReference type="STRING" id="1392250.A0A2I2G5K0"/>
<dbReference type="InterPro" id="IPR016167">
    <property type="entry name" value="FAD-bd_PCMH_sub1"/>
</dbReference>
<dbReference type="AlphaFoldDB" id="A0A2I2G5K0"/>
<feature type="region of interest" description="Disordered" evidence="10">
    <location>
        <begin position="514"/>
        <end position="570"/>
    </location>
</feature>
<dbReference type="InterPro" id="IPR016166">
    <property type="entry name" value="FAD-bd_PCMH"/>
</dbReference>
<keyword evidence="13" id="KW-1185">Reference proteome</keyword>
<evidence type="ECO:0000256" key="9">
    <source>
        <dbReference type="RuleBase" id="RU367158"/>
    </source>
</evidence>
<evidence type="ECO:0000256" key="6">
    <source>
        <dbReference type="ARBA" id="ARBA00022827"/>
    </source>
</evidence>
<keyword evidence="6 9" id="KW-0274">FAD</keyword>
<accession>A0A2I2G5K0</accession>
<evidence type="ECO:0000256" key="7">
    <source>
        <dbReference type="ARBA" id="ARBA00023002"/>
    </source>
</evidence>
<evidence type="ECO:0000256" key="4">
    <source>
        <dbReference type="ARBA" id="ARBA00013136"/>
    </source>
</evidence>
<evidence type="ECO:0000259" key="11">
    <source>
        <dbReference type="PROSITE" id="PS51387"/>
    </source>
</evidence>
<dbReference type="GeneID" id="36550490"/>
<feature type="domain" description="FAD-binding PCMH-type" evidence="11">
    <location>
        <begin position="37"/>
        <end position="207"/>
    </location>
</feature>
<comment type="similarity">
    <text evidence="3 9">Belongs to the oxygen-dependent FAD-linked oxidoreductase family.</text>
</comment>
<dbReference type="InterPro" id="IPR036318">
    <property type="entry name" value="FAD-bd_PCMH-like_sf"/>
</dbReference>
<dbReference type="NCBIfam" id="TIGR01678">
    <property type="entry name" value="FAD_lactone_ox"/>
    <property type="match status" value="1"/>
</dbReference>
<dbReference type="GO" id="GO:0003885">
    <property type="term" value="F:D-arabinono-1,4-lactone oxidase activity"/>
    <property type="evidence" value="ECO:0007669"/>
    <property type="project" value="UniProtKB-UniRule"/>
</dbReference>
<dbReference type="UniPathway" id="UPA00771">
    <property type="reaction ID" value="UER00766"/>
</dbReference>
<dbReference type="PROSITE" id="PS51387">
    <property type="entry name" value="FAD_PCMH"/>
    <property type="match status" value="1"/>
</dbReference>
<comment type="cofactor">
    <cofactor evidence="1 9">
        <name>FAD</name>
        <dbReference type="ChEBI" id="CHEBI:57692"/>
    </cofactor>
</comment>
<dbReference type="PANTHER" id="PTHR43762">
    <property type="entry name" value="L-GULONOLACTONE OXIDASE"/>
    <property type="match status" value="1"/>
</dbReference>
<feature type="compositionally biased region" description="Basic and acidic residues" evidence="10">
    <location>
        <begin position="536"/>
        <end position="550"/>
    </location>
</feature>
<comment type="pathway">
    <text evidence="2 9">Cofactor biosynthesis; D-erythroascorbate biosynthesis; dehydro-D-arabinono-1,4-lactone from D-arabinose: step 2/2.</text>
</comment>
<dbReference type="PANTHER" id="PTHR43762:SF1">
    <property type="entry name" value="D-ARABINONO-1,4-LACTONE OXIDASE"/>
    <property type="match status" value="1"/>
</dbReference>
<dbReference type="OrthoDB" id="610608at2759"/>
<dbReference type="InterPro" id="IPR030654">
    <property type="entry name" value="Sugar_lactone_oxidase"/>
</dbReference>
<organism evidence="12 13">
    <name type="scientific">Aspergillus steynii IBT 23096</name>
    <dbReference type="NCBI Taxonomy" id="1392250"/>
    <lineage>
        <taxon>Eukaryota</taxon>
        <taxon>Fungi</taxon>
        <taxon>Dikarya</taxon>
        <taxon>Ascomycota</taxon>
        <taxon>Pezizomycotina</taxon>
        <taxon>Eurotiomycetes</taxon>
        <taxon>Eurotiomycetidae</taxon>
        <taxon>Eurotiales</taxon>
        <taxon>Aspergillaceae</taxon>
        <taxon>Aspergillus</taxon>
        <taxon>Aspergillus subgen. Circumdati</taxon>
    </lineage>
</organism>
<dbReference type="InterPro" id="IPR006093">
    <property type="entry name" value="Oxy_OxRdtase_FAD_BS"/>
</dbReference>
<evidence type="ECO:0000256" key="8">
    <source>
        <dbReference type="ARBA" id="ARBA00033418"/>
    </source>
</evidence>
<dbReference type="EC" id="1.1.3.37" evidence="4 9"/>
<gene>
    <name evidence="12" type="ORF">P170DRAFT_207515</name>
</gene>
<dbReference type="InterPro" id="IPR016169">
    <property type="entry name" value="FAD-bd_PCMH_sub2"/>
</dbReference>
<evidence type="ECO:0000313" key="13">
    <source>
        <dbReference type="Proteomes" id="UP000234275"/>
    </source>
</evidence>
<dbReference type="InterPro" id="IPR010031">
    <property type="entry name" value="FAD_lactone_oxidase-like"/>
</dbReference>
<evidence type="ECO:0000313" key="12">
    <source>
        <dbReference type="EMBL" id="PLB48152.1"/>
    </source>
</evidence>
<keyword evidence="9" id="KW-0496">Mitochondrion</keyword>
<keyword evidence="7 9" id="KW-0560">Oxidoreductase</keyword>
<keyword evidence="5 9" id="KW-0285">Flavoprotein</keyword>
<dbReference type="InterPro" id="IPR007173">
    <property type="entry name" value="ALO_C"/>
</dbReference>
<dbReference type="Gene3D" id="3.30.43.10">
    <property type="entry name" value="Uridine Diphospho-n-acetylenolpyruvylglucosamine Reductase, domain 2"/>
    <property type="match status" value="1"/>
</dbReference>
<dbReference type="VEuPathDB" id="FungiDB:P170DRAFT_207515"/>
<protein>
    <recommendedName>
        <fullName evidence="4 9">D-arabinono-1,4-lactone oxidase</fullName>
        <shortName evidence="9">ALO</shortName>
        <ecNumber evidence="4 9">1.1.3.37</ecNumber>
    </recommendedName>
    <alternativeName>
        <fullName evidence="8 9">L-galactono-gamma-lactone oxidase</fullName>
    </alternativeName>
</protein>